<feature type="domain" description="HipA-like C-terminal" evidence="4">
    <location>
        <begin position="219"/>
        <end position="406"/>
    </location>
</feature>
<dbReference type="InterPro" id="IPR012893">
    <property type="entry name" value="HipA-like_C"/>
</dbReference>
<dbReference type="Pfam" id="PF07804">
    <property type="entry name" value="HipA_C"/>
    <property type="match status" value="1"/>
</dbReference>
<dbReference type="PANTHER" id="PTHR37419:SF8">
    <property type="entry name" value="TOXIN YJJJ"/>
    <property type="match status" value="1"/>
</dbReference>
<keyword evidence="6" id="KW-1185">Reference proteome</keyword>
<dbReference type="PANTHER" id="PTHR37419">
    <property type="entry name" value="SERINE/THREONINE-PROTEIN KINASE TOXIN HIPA"/>
    <property type="match status" value="1"/>
</dbReference>
<dbReference type="EMBL" id="JAXCLA010000005">
    <property type="protein sequence ID" value="MDY0746305.1"/>
    <property type="molecule type" value="Genomic_DNA"/>
</dbReference>
<evidence type="ECO:0000256" key="2">
    <source>
        <dbReference type="ARBA" id="ARBA00022679"/>
    </source>
</evidence>
<protein>
    <submittedName>
        <fullName evidence="5">Type II toxin-antitoxin system HipA family toxin YjjJ</fullName>
    </submittedName>
</protein>
<evidence type="ECO:0000256" key="3">
    <source>
        <dbReference type="ARBA" id="ARBA00022777"/>
    </source>
</evidence>
<dbReference type="NCBIfam" id="NF007297">
    <property type="entry name" value="PRK09775.1"/>
    <property type="match status" value="1"/>
</dbReference>
<evidence type="ECO:0000313" key="6">
    <source>
        <dbReference type="Proteomes" id="UP001285263"/>
    </source>
</evidence>
<comment type="caution">
    <text evidence="5">The sequence shown here is derived from an EMBL/GenBank/DDBJ whole genome shotgun (WGS) entry which is preliminary data.</text>
</comment>
<proteinExistence type="inferred from homology"/>
<dbReference type="InterPro" id="IPR052028">
    <property type="entry name" value="HipA_Ser/Thr_kinase"/>
</dbReference>
<name>A0ABU5DJ43_9BURK</name>
<dbReference type="RefSeq" id="WP_320424206.1">
    <property type="nucleotide sequence ID" value="NZ_JAXCLA010000005.1"/>
</dbReference>
<evidence type="ECO:0000313" key="5">
    <source>
        <dbReference type="EMBL" id="MDY0746305.1"/>
    </source>
</evidence>
<dbReference type="Proteomes" id="UP001285263">
    <property type="component" value="Unassembled WGS sequence"/>
</dbReference>
<evidence type="ECO:0000259" key="4">
    <source>
        <dbReference type="Pfam" id="PF07804"/>
    </source>
</evidence>
<keyword evidence="3" id="KW-0418">Kinase</keyword>
<evidence type="ECO:0000256" key="1">
    <source>
        <dbReference type="ARBA" id="ARBA00010164"/>
    </source>
</evidence>
<gene>
    <name evidence="5" type="primary">yjjJ</name>
    <name evidence="5" type="ORF">SNE35_17460</name>
</gene>
<organism evidence="5 6">
    <name type="scientific">Roseateles agri</name>
    <dbReference type="NCBI Taxonomy" id="3098619"/>
    <lineage>
        <taxon>Bacteria</taxon>
        <taxon>Pseudomonadati</taxon>
        <taxon>Pseudomonadota</taxon>
        <taxon>Betaproteobacteria</taxon>
        <taxon>Burkholderiales</taxon>
        <taxon>Sphaerotilaceae</taxon>
        <taxon>Roseateles</taxon>
    </lineage>
</organism>
<comment type="similarity">
    <text evidence="1">Belongs to the HipA Ser/Thr kinase family.</text>
</comment>
<sequence length="459" mass="49829">MADAVDELLGLLRQRHLLAAQALRDALRISPPTLMRAVRQAGEQVLTIGRARRTAYTLRRPLRGSLAPLPLYSIGTDGRAETVAQLHLGHPDGTLVEVANADRFEWPLAQAGTRMRDGWFEGLPYFLQDMRPQGFLGRRFARDHAALLQLAENPQDWSDDDALYALSLLGSDQSGNFIIGDAAFHHWQAQAEVPITAGDELRSYAELAQLAMAFGPAGSSVAGEFPKFTALRDDEGTPRHVLVKFSGSDDSPGTQRWSDLLVCEQLASTLVGTLPGLQGTASRILRGEGRTFFEVGRFDRHGLLGRSGLCSWAAINADWFGLAGRSWADGAAALAAAGLIDAQAQAAVQRLAFFGQLIANTDMHDGNLSFEPGPAASLRLAPVYDMLPMAYRPQAGVELPVVDFTPRLPLPPQREAWVLAAEAAQRFWAQAADDARISAGFRAICADNQQRVAAAYRRV</sequence>
<accession>A0ABU5DJ43</accession>
<reference evidence="5 6" key="1">
    <citation type="submission" date="2023-11" db="EMBL/GenBank/DDBJ databases">
        <title>Paucibacter sp. nov., isolated from fresh soil in Korea.</title>
        <authorList>
            <person name="Le N.T.T."/>
        </authorList>
    </citation>
    <scope>NUCLEOTIDE SEQUENCE [LARGE SCALE GENOMIC DNA]</scope>
    <source>
        <strain evidence="5 6">R3-3</strain>
    </source>
</reference>
<keyword evidence="2" id="KW-0808">Transferase</keyword>